<dbReference type="FunFam" id="2.40.70.10:FF:000115">
    <property type="entry name" value="Lysosomal aspartic protease"/>
    <property type="match status" value="1"/>
</dbReference>
<feature type="signal peptide" evidence="8">
    <location>
        <begin position="1"/>
        <end position="24"/>
    </location>
</feature>
<dbReference type="InterPro" id="IPR034164">
    <property type="entry name" value="Pepsin-like_dom"/>
</dbReference>
<evidence type="ECO:0000256" key="3">
    <source>
        <dbReference type="ARBA" id="ARBA00022750"/>
    </source>
</evidence>
<evidence type="ECO:0000313" key="11">
    <source>
        <dbReference type="Proteomes" id="UP000886653"/>
    </source>
</evidence>
<gene>
    <name evidence="10" type="ORF">CROQUDRAFT_654008</name>
</gene>
<dbReference type="InterPro" id="IPR001461">
    <property type="entry name" value="Aspartic_peptidase_A1"/>
</dbReference>
<feature type="active site" evidence="5">
    <location>
        <position position="154"/>
    </location>
</feature>
<dbReference type="InterPro" id="IPR033121">
    <property type="entry name" value="PEPTIDASE_A1"/>
</dbReference>
<evidence type="ECO:0000256" key="7">
    <source>
        <dbReference type="RuleBase" id="RU000454"/>
    </source>
</evidence>
<evidence type="ECO:0000256" key="4">
    <source>
        <dbReference type="ARBA" id="ARBA00022801"/>
    </source>
</evidence>
<dbReference type="InterPro" id="IPR001969">
    <property type="entry name" value="Aspartic_peptidase_AS"/>
</dbReference>
<dbReference type="GO" id="GO:0006508">
    <property type="term" value="P:proteolysis"/>
    <property type="evidence" value="ECO:0007669"/>
    <property type="project" value="UniProtKB-KW"/>
</dbReference>
<dbReference type="CDD" id="cd05471">
    <property type="entry name" value="pepsin_like"/>
    <property type="match status" value="1"/>
</dbReference>
<feature type="domain" description="Peptidase A1" evidence="9">
    <location>
        <begin position="136"/>
        <end position="445"/>
    </location>
</feature>
<dbReference type="PROSITE" id="PS51767">
    <property type="entry name" value="PEPTIDASE_A1"/>
    <property type="match status" value="1"/>
</dbReference>
<evidence type="ECO:0000313" key="10">
    <source>
        <dbReference type="EMBL" id="KAG0149182.1"/>
    </source>
</evidence>
<feature type="disulfide bond" evidence="6">
    <location>
        <begin position="370"/>
        <end position="405"/>
    </location>
</feature>
<keyword evidence="8" id="KW-0732">Signal</keyword>
<dbReference type="PANTHER" id="PTHR47966">
    <property type="entry name" value="BETA-SITE APP-CLEAVING ENZYME, ISOFORM A-RELATED"/>
    <property type="match status" value="1"/>
</dbReference>
<dbReference type="Pfam" id="PF00026">
    <property type="entry name" value="Asp"/>
    <property type="match status" value="1"/>
</dbReference>
<reference evidence="10" key="1">
    <citation type="submission" date="2013-11" db="EMBL/GenBank/DDBJ databases">
        <title>Genome sequence of the fusiform rust pathogen reveals effectors for host alternation and coevolution with pine.</title>
        <authorList>
            <consortium name="DOE Joint Genome Institute"/>
            <person name="Smith K."/>
            <person name="Pendleton A."/>
            <person name="Kubisiak T."/>
            <person name="Anderson C."/>
            <person name="Salamov A."/>
            <person name="Aerts A."/>
            <person name="Riley R."/>
            <person name="Clum A."/>
            <person name="Lindquist E."/>
            <person name="Ence D."/>
            <person name="Campbell M."/>
            <person name="Kronenberg Z."/>
            <person name="Feau N."/>
            <person name="Dhillon B."/>
            <person name="Hamelin R."/>
            <person name="Burleigh J."/>
            <person name="Smith J."/>
            <person name="Yandell M."/>
            <person name="Nelson C."/>
            <person name="Grigoriev I."/>
            <person name="Davis J."/>
        </authorList>
    </citation>
    <scope>NUCLEOTIDE SEQUENCE</scope>
    <source>
        <strain evidence="10">G11</strain>
    </source>
</reference>
<dbReference type="GO" id="GO:0004190">
    <property type="term" value="F:aspartic-type endopeptidase activity"/>
    <property type="evidence" value="ECO:0007669"/>
    <property type="project" value="UniProtKB-KW"/>
</dbReference>
<comment type="caution">
    <text evidence="10">The sequence shown here is derived from an EMBL/GenBank/DDBJ whole genome shotgun (WGS) entry which is preliminary data.</text>
</comment>
<dbReference type="AlphaFoldDB" id="A0A9P6TEB0"/>
<feature type="chain" id="PRO_5040189218" description="Peptidase A1 domain-containing protein" evidence="8">
    <location>
        <begin position="25"/>
        <end position="448"/>
    </location>
</feature>
<comment type="similarity">
    <text evidence="1 7">Belongs to the peptidase A1 family.</text>
</comment>
<dbReference type="Proteomes" id="UP000886653">
    <property type="component" value="Unassembled WGS sequence"/>
</dbReference>
<name>A0A9P6TEB0_9BASI</name>
<organism evidence="10 11">
    <name type="scientific">Cronartium quercuum f. sp. fusiforme G11</name>
    <dbReference type="NCBI Taxonomy" id="708437"/>
    <lineage>
        <taxon>Eukaryota</taxon>
        <taxon>Fungi</taxon>
        <taxon>Dikarya</taxon>
        <taxon>Basidiomycota</taxon>
        <taxon>Pucciniomycotina</taxon>
        <taxon>Pucciniomycetes</taxon>
        <taxon>Pucciniales</taxon>
        <taxon>Coleosporiaceae</taxon>
        <taxon>Cronartium</taxon>
    </lineage>
</organism>
<sequence length="448" mass="49255">MHAIETAFYGISLFLSFLAQKASASQGSQTVHIPLKKNSFLTTPDGLFNHSVFRFQHGRTLRKIESGLVALAAMESSDRKLNLIDGDLADVKNFGRLKRHSKTNRLFERSHEQRRRVESFLKRQGEHLTDQGDRMWTGIIEIGNPGQIFSIDFDTGSADLWVASSQCLSSACASKNRYDASASKSSALKDKTFSIKYGDGSSTSGPVYADKVELAGINVNRQFFASATVLSSSLGKAPTDGILGLAYPTISHLHAPSIVINAFKQRLLPKNLFAFNLGSMGGELYLGGVDSSKFSGSIETHPVTRKAYWQLGSAKVYMNEQRVGDQSIFETIIDSGTTIMYGPTSAVQDLYARINGSLYDEDQGLWKYPCEITPKISFSWDDGKHWEVNPERFSLGTTTEDPDSCIGAVSSQSLGLHKDTWLLGDSFMTCVYSVFDFGENTVGFATLN</sequence>
<keyword evidence="2 7" id="KW-0645">Protease</keyword>
<feature type="active site" evidence="5">
    <location>
        <position position="334"/>
    </location>
</feature>
<keyword evidence="11" id="KW-1185">Reference proteome</keyword>
<accession>A0A9P6TEB0</accession>
<proteinExistence type="inferred from homology"/>
<dbReference type="PROSITE" id="PS00141">
    <property type="entry name" value="ASP_PROTEASE"/>
    <property type="match status" value="1"/>
</dbReference>
<keyword evidence="4 7" id="KW-0378">Hydrolase</keyword>
<dbReference type="PANTHER" id="PTHR47966:SF51">
    <property type="entry name" value="BETA-SITE APP-CLEAVING ENZYME, ISOFORM A-RELATED"/>
    <property type="match status" value="1"/>
</dbReference>
<evidence type="ECO:0000256" key="5">
    <source>
        <dbReference type="PIRSR" id="PIRSR601461-1"/>
    </source>
</evidence>
<dbReference type="Gene3D" id="2.40.70.10">
    <property type="entry name" value="Acid Proteases"/>
    <property type="match status" value="2"/>
</dbReference>
<dbReference type="PRINTS" id="PR00792">
    <property type="entry name" value="PEPSIN"/>
</dbReference>
<evidence type="ECO:0000256" key="8">
    <source>
        <dbReference type="SAM" id="SignalP"/>
    </source>
</evidence>
<keyword evidence="3 7" id="KW-0064">Aspartyl protease</keyword>
<protein>
    <recommendedName>
        <fullName evidence="9">Peptidase A1 domain-containing protein</fullName>
    </recommendedName>
</protein>
<evidence type="ECO:0000256" key="1">
    <source>
        <dbReference type="ARBA" id="ARBA00007447"/>
    </source>
</evidence>
<dbReference type="EMBL" id="MU167230">
    <property type="protein sequence ID" value="KAG0149182.1"/>
    <property type="molecule type" value="Genomic_DNA"/>
</dbReference>
<dbReference type="SUPFAM" id="SSF50630">
    <property type="entry name" value="Acid proteases"/>
    <property type="match status" value="1"/>
</dbReference>
<evidence type="ECO:0000256" key="6">
    <source>
        <dbReference type="PIRSR" id="PIRSR601461-2"/>
    </source>
</evidence>
<evidence type="ECO:0000256" key="2">
    <source>
        <dbReference type="ARBA" id="ARBA00022670"/>
    </source>
</evidence>
<evidence type="ECO:0000259" key="9">
    <source>
        <dbReference type="PROSITE" id="PS51767"/>
    </source>
</evidence>
<feature type="disulfide bond" evidence="6">
    <location>
        <begin position="167"/>
        <end position="172"/>
    </location>
</feature>
<dbReference type="OrthoDB" id="15189at2759"/>
<keyword evidence="6" id="KW-1015">Disulfide bond</keyword>
<dbReference type="InterPro" id="IPR021109">
    <property type="entry name" value="Peptidase_aspartic_dom_sf"/>
</dbReference>